<reference evidence="1" key="1">
    <citation type="submission" date="2013-07" db="EMBL/GenBank/DDBJ databases">
        <authorList>
            <person name="McIlroy S."/>
        </authorList>
    </citation>
    <scope>NUCLEOTIDE SEQUENCE [LARGE SCALE GENOMIC DNA]</scope>
    <source>
        <strain evidence="1">Run_A_D11</strain>
    </source>
</reference>
<gene>
    <name evidence="1" type="ORF">BN873_950024</name>
</gene>
<proteinExistence type="predicted"/>
<name>W6M8N5_9GAMM</name>
<comment type="caution">
    <text evidence="1">The sequence shown here is derived from an EMBL/GenBank/DDBJ whole genome shotgun (WGS) entry which is preliminary data.</text>
</comment>
<accession>W6M8N5</accession>
<reference evidence="1" key="2">
    <citation type="submission" date="2014-03" db="EMBL/GenBank/DDBJ databases">
        <title>Candidatus Competibacter-lineage genomes retrieved from metagenomes reveal functional metabolic diversity.</title>
        <authorList>
            <person name="McIlroy S.J."/>
            <person name="Albertsen M."/>
            <person name="Andresen E.K."/>
            <person name="Saunders A.M."/>
            <person name="Kristiansen R."/>
            <person name="Stokholm-Bjerregaard M."/>
            <person name="Nielsen K.L."/>
            <person name="Nielsen P.H."/>
        </authorList>
    </citation>
    <scope>NUCLEOTIDE SEQUENCE</scope>
    <source>
        <strain evidence="1">Run_A_D11</strain>
    </source>
</reference>
<organism evidence="1 2">
    <name type="scientific">Candidatus Competibacter denitrificans Run_A_D11</name>
    <dbReference type="NCBI Taxonomy" id="1400863"/>
    <lineage>
        <taxon>Bacteria</taxon>
        <taxon>Pseudomonadati</taxon>
        <taxon>Pseudomonadota</taxon>
        <taxon>Gammaproteobacteria</taxon>
        <taxon>Candidatus Competibacteraceae</taxon>
        <taxon>Candidatus Competibacter</taxon>
    </lineage>
</organism>
<sequence>MHFLRADHLQTPSMKAVAEIAAHAGPGMAVTAQQSIPGPTGTVQIWSFTPQVAPLDRAAVIVGVFLVRGKIALWTPLAESFEAAVARYEALVATMPQDAAAGLDTAVATPGSTLQLRGLPAGVRVTWTGAQPPQIAGKTVCFSPDARP</sequence>
<dbReference type="RefSeq" id="WP_048676502.1">
    <property type="nucleotide sequence ID" value="NZ_CBTJ020000108.1"/>
</dbReference>
<dbReference type="AlphaFoldDB" id="W6M8N5"/>
<protein>
    <submittedName>
        <fullName evidence="1">Uncharacterized protein</fullName>
    </submittedName>
</protein>
<keyword evidence="2" id="KW-1185">Reference proteome</keyword>
<evidence type="ECO:0000313" key="2">
    <source>
        <dbReference type="Proteomes" id="UP000035760"/>
    </source>
</evidence>
<evidence type="ECO:0000313" key="1">
    <source>
        <dbReference type="EMBL" id="CDI04341.1"/>
    </source>
</evidence>
<dbReference type="EMBL" id="CBTJ020000108">
    <property type="protein sequence ID" value="CDI04341.1"/>
    <property type="molecule type" value="Genomic_DNA"/>
</dbReference>
<dbReference type="STRING" id="1400863.BN873_950024"/>
<dbReference type="Proteomes" id="UP000035760">
    <property type="component" value="Unassembled WGS sequence"/>
</dbReference>